<accession>A0A1C0YCE6</accession>
<dbReference type="PANTHER" id="PTHR34408:SF1">
    <property type="entry name" value="GLYCOSYL HYDROLASE FAMILY 19 DOMAIN-CONTAINING PROTEIN HI_1415"/>
    <property type="match status" value="1"/>
</dbReference>
<dbReference type="OrthoDB" id="2731865at2"/>
<evidence type="ECO:0000313" key="4">
    <source>
        <dbReference type="Proteomes" id="UP000093199"/>
    </source>
</evidence>
<dbReference type="InterPro" id="IPR052354">
    <property type="entry name" value="Cell_Wall_Dynamics_Protein"/>
</dbReference>
<organism evidence="3 4">
    <name type="scientific">Caryophanon tenue</name>
    <dbReference type="NCBI Taxonomy" id="33978"/>
    <lineage>
        <taxon>Bacteria</taxon>
        <taxon>Bacillati</taxon>
        <taxon>Bacillota</taxon>
        <taxon>Bacilli</taxon>
        <taxon>Bacillales</taxon>
        <taxon>Caryophanaceae</taxon>
        <taxon>Caryophanon</taxon>
    </lineage>
</organism>
<dbReference type="Proteomes" id="UP000093199">
    <property type="component" value="Unassembled WGS sequence"/>
</dbReference>
<dbReference type="InterPro" id="IPR003646">
    <property type="entry name" value="SH3-like_bac-type"/>
</dbReference>
<reference evidence="3 4" key="1">
    <citation type="submission" date="2016-07" db="EMBL/GenBank/DDBJ databases">
        <title>Caryophanon tenue genome sequencing.</title>
        <authorList>
            <person name="Verma A."/>
            <person name="Pal Y."/>
            <person name="Krishnamurthi S."/>
        </authorList>
    </citation>
    <scope>NUCLEOTIDE SEQUENCE [LARGE SCALE GENOMIC DNA]</scope>
    <source>
        <strain evidence="3 4">DSM 14152</strain>
    </source>
</reference>
<dbReference type="SMART" id="SM00287">
    <property type="entry name" value="SH3b"/>
    <property type="match status" value="3"/>
</dbReference>
<dbReference type="RefSeq" id="WP_066545503.1">
    <property type="nucleotide sequence ID" value="NZ_MASJ01000022.1"/>
</dbReference>
<protein>
    <recommendedName>
        <fullName evidence="2">SH3b domain-containing protein</fullName>
    </recommendedName>
</protein>
<feature type="signal peptide" evidence="1">
    <location>
        <begin position="1"/>
        <end position="25"/>
    </location>
</feature>
<comment type="caution">
    <text evidence="3">The sequence shown here is derived from an EMBL/GenBank/DDBJ whole genome shotgun (WGS) entry which is preliminary data.</text>
</comment>
<sequence>MKKIFIALLLAIPMFLVATAMSSSAAQSSLEIRLVSTEGIALKEAATKSSETIRTLKKGEALKITNEVIAGWRKVQLDAYTYAYVNNTYLRQIAGYTVDMPAYGEMRLAASDTTFKTEPKQLTVSMKQNDIIVQRSNTAKSVLIETLAGHKGYVPNSSIKALEPTIRQVSLKDGIVVRENPSPKARVMYTLYPNTAVESYGQVPGGWRVIFHRTKVGYVAAEPMVAVKPVKRYIAVNKAEVRSVDSRSVDAVTDVLYRGVAVDAYPSSNGWSYIQNGSVTGYVPTSQLAATAQ</sequence>
<gene>
    <name evidence="3" type="ORF">A6M13_14775</name>
</gene>
<dbReference type="STRING" id="33978.A6M13_14775"/>
<evidence type="ECO:0000313" key="3">
    <source>
        <dbReference type="EMBL" id="OCS84815.1"/>
    </source>
</evidence>
<dbReference type="PANTHER" id="PTHR34408">
    <property type="entry name" value="FAMILY PROTEIN, PUTATIVE-RELATED"/>
    <property type="match status" value="1"/>
</dbReference>
<feature type="domain" description="SH3b" evidence="2">
    <location>
        <begin position="30"/>
        <end position="94"/>
    </location>
</feature>
<dbReference type="Gene3D" id="2.30.30.40">
    <property type="entry name" value="SH3 Domains"/>
    <property type="match status" value="2"/>
</dbReference>
<proteinExistence type="predicted"/>
<dbReference type="EMBL" id="MASJ01000022">
    <property type="protein sequence ID" value="OCS84815.1"/>
    <property type="molecule type" value="Genomic_DNA"/>
</dbReference>
<keyword evidence="4" id="KW-1185">Reference proteome</keyword>
<feature type="domain" description="SH3b" evidence="2">
    <location>
        <begin position="164"/>
        <end position="228"/>
    </location>
</feature>
<dbReference type="AlphaFoldDB" id="A0A1C0YCE6"/>
<feature type="domain" description="SH3b" evidence="2">
    <location>
        <begin position="229"/>
        <end position="292"/>
    </location>
</feature>
<evidence type="ECO:0000259" key="2">
    <source>
        <dbReference type="SMART" id="SM00287"/>
    </source>
</evidence>
<keyword evidence="1" id="KW-0732">Signal</keyword>
<evidence type="ECO:0000256" key="1">
    <source>
        <dbReference type="SAM" id="SignalP"/>
    </source>
</evidence>
<feature type="chain" id="PRO_5008649038" description="SH3b domain-containing protein" evidence="1">
    <location>
        <begin position="26"/>
        <end position="293"/>
    </location>
</feature>
<name>A0A1C0YCE6_9BACL</name>